<keyword evidence="2" id="KW-0813">Transport</keyword>
<dbReference type="CDD" id="cd03257">
    <property type="entry name" value="ABC_NikE_OppD_transporters"/>
    <property type="match status" value="1"/>
</dbReference>
<protein>
    <submittedName>
        <fullName evidence="6">Dipeptide ABC transporter ATP-binding protein</fullName>
    </submittedName>
</protein>
<dbReference type="PANTHER" id="PTHR43776:SF7">
    <property type="entry name" value="D,D-DIPEPTIDE TRANSPORT ATP-BINDING PROTEIN DDPF-RELATED"/>
    <property type="match status" value="1"/>
</dbReference>
<evidence type="ECO:0000256" key="1">
    <source>
        <dbReference type="ARBA" id="ARBA00005417"/>
    </source>
</evidence>
<dbReference type="InterPro" id="IPR017871">
    <property type="entry name" value="ABC_transporter-like_CS"/>
</dbReference>
<dbReference type="KEGG" id="hprf:HLPR_03780"/>
<organism evidence="6 7">
    <name type="scientific">Helicovermis profundi</name>
    <dbReference type="NCBI Taxonomy" id="3065157"/>
    <lineage>
        <taxon>Bacteria</taxon>
        <taxon>Bacillati</taxon>
        <taxon>Bacillota</taxon>
        <taxon>Clostridia</taxon>
        <taxon>Helicovermis</taxon>
    </lineage>
</organism>
<dbReference type="RefSeq" id="WP_338536395.1">
    <property type="nucleotide sequence ID" value="NZ_AP028654.1"/>
</dbReference>
<reference evidence="6 7" key="1">
    <citation type="submission" date="2023-08" db="EMBL/GenBank/DDBJ databases">
        <title>Helicovermis profunda gen. nov., sp. nov., a novel mesophilic, fermentative bacterium within the Bacillota from a deep-sea hydrothermal vent chimney.</title>
        <authorList>
            <person name="Miyazaki U."/>
            <person name="Mizutani D."/>
            <person name="Hashimoto Y."/>
            <person name="Tame A."/>
            <person name="Sawayama S."/>
            <person name="Miyazaki J."/>
            <person name="Takai K."/>
            <person name="Nakagawa S."/>
        </authorList>
    </citation>
    <scope>NUCLEOTIDE SEQUENCE [LARGE SCALE GENOMIC DNA]</scope>
    <source>
        <strain evidence="6 7">S502</strain>
    </source>
</reference>
<evidence type="ECO:0000259" key="5">
    <source>
        <dbReference type="PROSITE" id="PS50893"/>
    </source>
</evidence>
<dbReference type="FunFam" id="3.40.50.300:FF:000016">
    <property type="entry name" value="Oligopeptide ABC transporter ATP-binding component"/>
    <property type="match status" value="1"/>
</dbReference>
<dbReference type="AlphaFoldDB" id="A0AAU9E8H1"/>
<dbReference type="Pfam" id="PF08352">
    <property type="entry name" value="oligo_HPY"/>
    <property type="match status" value="1"/>
</dbReference>
<dbReference type="InterPro" id="IPR003593">
    <property type="entry name" value="AAA+_ATPase"/>
</dbReference>
<sequence>MAAILEVKDLKKYFPIKKGGFFSKKIDYVKAVEDVSFTLNKGETLGVVGESGCGKSTTGRCILQLIKPTGGEVLFEGKNLVDLTKKELRNMRRDMQIIFQDPYASLNPRLTVGDTIMEPMKNFGIGTEKERIAKMEELLDTVGLSPYHAKRYPHEFSGGQRQRVGIARALSTNPKLVICDEPVSALDVSIQAQTINLLKDLQEKYNLTMVFIAHDLSVVKHISDRVAVMYLGSIVEISEYKDLYKNPTHPYTKALLSAIPVPNPKANKNRIILKGDIPSPTNPPKGCKFNTRCTYATDICRKEKPILREVSSEHKVACHNV</sequence>
<dbReference type="NCBIfam" id="TIGR01727">
    <property type="entry name" value="oligo_HPY"/>
    <property type="match status" value="1"/>
</dbReference>
<dbReference type="InterPro" id="IPR027417">
    <property type="entry name" value="P-loop_NTPase"/>
</dbReference>
<dbReference type="PANTHER" id="PTHR43776">
    <property type="entry name" value="TRANSPORT ATP-BINDING PROTEIN"/>
    <property type="match status" value="1"/>
</dbReference>
<dbReference type="NCBIfam" id="NF008453">
    <property type="entry name" value="PRK11308.1"/>
    <property type="match status" value="1"/>
</dbReference>
<evidence type="ECO:0000256" key="4">
    <source>
        <dbReference type="ARBA" id="ARBA00022840"/>
    </source>
</evidence>
<dbReference type="Pfam" id="PF00005">
    <property type="entry name" value="ABC_tran"/>
    <property type="match status" value="1"/>
</dbReference>
<accession>A0AAU9E8H1</accession>
<proteinExistence type="inferred from homology"/>
<dbReference type="Gene3D" id="3.40.50.300">
    <property type="entry name" value="P-loop containing nucleotide triphosphate hydrolases"/>
    <property type="match status" value="1"/>
</dbReference>
<dbReference type="InterPro" id="IPR050319">
    <property type="entry name" value="ABC_transp_ATP-bind"/>
</dbReference>
<dbReference type="SUPFAM" id="SSF52540">
    <property type="entry name" value="P-loop containing nucleoside triphosphate hydrolases"/>
    <property type="match status" value="1"/>
</dbReference>
<dbReference type="InterPro" id="IPR013563">
    <property type="entry name" value="Oligopep_ABC_C"/>
</dbReference>
<dbReference type="GO" id="GO:0016887">
    <property type="term" value="F:ATP hydrolysis activity"/>
    <property type="evidence" value="ECO:0007669"/>
    <property type="project" value="InterPro"/>
</dbReference>
<dbReference type="PROSITE" id="PS00211">
    <property type="entry name" value="ABC_TRANSPORTER_1"/>
    <property type="match status" value="1"/>
</dbReference>
<keyword evidence="4 6" id="KW-0067">ATP-binding</keyword>
<dbReference type="EMBL" id="AP028654">
    <property type="protein sequence ID" value="BEP28047.1"/>
    <property type="molecule type" value="Genomic_DNA"/>
</dbReference>
<keyword evidence="3" id="KW-0547">Nucleotide-binding</keyword>
<evidence type="ECO:0000256" key="2">
    <source>
        <dbReference type="ARBA" id="ARBA00022448"/>
    </source>
</evidence>
<evidence type="ECO:0000313" key="6">
    <source>
        <dbReference type="EMBL" id="BEP28047.1"/>
    </source>
</evidence>
<dbReference type="GO" id="GO:0005524">
    <property type="term" value="F:ATP binding"/>
    <property type="evidence" value="ECO:0007669"/>
    <property type="project" value="UniProtKB-KW"/>
</dbReference>
<gene>
    <name evidence="6" type="ORF">HLPR_03780</name>
</gene>
<dbReference type="Proteomes" id="UP001321786">
    <property type="component" value="Chromosome"/>
</dbReference>
<feature type="domain" description="ABC transporter" evidence="5">
    <location>
        <begin position="5"/>
        <end position="256"/>
    </location>
</feature>
<dbReference type="GO" id="GO:0055085">
    <property type="term" value="P:transmembrane transport"/>
    <property type="evidence" value="ECO:0007669"/>
    <property type="project" value="UniProtKB-ARBA"/>
</dbReference>
<dbReference type="PROSITE" id="PS50893">
    <property type="entry name" value="ABC_TRANSPORTER_2"/>
    <property type="match status" value="1"/>
</dbReference>
<dbReference type="InterPro" id="IPR003439">
    <property type="entry name" value="ABC_transporter-like_ATP-bd"/>
</dbReference>
<keyword evidence="7" id="KW-1185">Reference proteome</keyword>
<dbReference type="SMART" id="SM00382">
    <property type="entry name" value="AAA"/>
    <property type="match status" value="1"/>
</dbReference>
<dbReference type="GO" id="GO:0015833">
    <property type="term" value="P:peptide transport"/>
    <property type="evidence" value="ECO:0007669"/>
    <property type="project" value="InterPro"/>
</dbReference>
<name>A0AAU9E8H1_9FIRM</name>
<comment type="similarity">
    <text evidence="1">Belongs to the ABC transporter superfamily.</text>
</comment>
<evidence type="ECO:0000256" key="3">
    <source>
        <dbReference type="ARBA" id="ARBA00022741"/>
    </source>
</evidence>
<evidence type="ECO:0000313" key="7">
    <source>
        <dbReference type="Proteomes" id="UP001321786"/>
    </source>
</evidence>